<dbReference type="Pfam" id="PF02780">
    <property type="entry name" value="Transketolase_C"/>
    <property type="match status" value="1"/>
</dbReference>
<evidence type="ECO:0000313" key="15">
    <source>
        <dbReference type="Proteomes" id="UP000480350"/>
    </source>
</evidence>
<keyword evidence="15" id="KW-1185">Reference proteome</keyword>
<dbReference type="RefSeq" id="WP_160763489.1">
    <property type="nucleotide sequence ID" value="NZ_WUPT01000001.1"/>
</dbReference>
<feature type="region of interest" description="Disordered" evidence="12">
    <location>
        <begin position="81"/>
        <end position="130"/>
    </location>
</feature>
<dbReference type="InterPro" id="IPR027110">
    <property type="entry name" value="PDHB_mito-type"/>
</dbReference>
<comment type="catalytic activity">
    <reaction evidence="11">
        <text>N(6)-[(R)-lipoyl]-L-lysyl-[protein] + pyruvate + H(+) = N(6)-[(R)-S(8)-acetyldihydrolipoyl]-L-lysyl-[protein] + CO2</text>
        <dbReference type="Rhea" id="RHEA:19189"/>
        <dbReference type="Rhea" id="RHEA-COMP:10474"/>
        <dbReference type="Rhea" id="RHEA-COMP:10478"/>
        <dbReference type="ChEBI" id="CHEBI:15361"/>
        <dbReference type="ChEBI" id="CHEBI:15378"/>
        <dbReference type="ChEBI" id="CHEBI:16526"/>
        <dbReference type="ChEBI" id="CHEBI:83099"/>
        <dbReference type="ChEBI" id="CHEBI:83111"/>
        <dbReference type="EC" id="1.2.4.1"/>
    </reaction>
</comment>
<dbReference type="Gene3D" id="3.40.50.920">
    <property type="match status" value="1"/>
</dbReference>
<dbReference type="AlphaFoldDB" id="A0A7C9IFK0"/>
<dbReference type="GO" id="GO:0004739">
    <property type="term" value="F:pyruvate dehydrogenase (acetyl-transferring) activity"/>
    <property type="evidence" value="ECO:0007669"/>
    <property type="project" value="UniProtKB-UniRule"/>
</dbReference>
<keyword evidence="6" id="KW-0450">Lipoyl</keyword>
<dbReference type="PANTHER" id="PTHR11624">
    <property type="entry name" value="DEHYDROGENASE RELATED"/>
    <property type="match status" value="1"/>
</dbReference>
<organism evidence="14 15">
    <name type="scientific">Kangsaoukella pontilimi</name>
    <dbReference type="NCBI Taxonomy" id="2691042"/>
    <lineage>
        <taxon>Bacteria</taxon>
        <taxon>Pseudomonadati</taxon>
        <taxon>Pseudomonadota</taxon>
        <taxon>Alphaproteobacteria</taxon>
        <taxon>Rhodobacterales</taxon>
        <taxon>Paracoccaceae</taxon>
        <taxon>Kangsaoukella</taxon>
    </lineage>
</organism>
<dbReference type="PROSITE" id="PS50968">
    <property type="entry name" value="BIOTINYL_LIPOYL"/>
    <property type="match status" value="1"/>
</dbReference>
<dbReference type="Pfam" id="PF02779">
    <property type="entry name" value="Transket_pyr"/>
    <property type="match status" value="1"/>
</dbReference>
<comment type="function">
    <text evidence="10">The pyruvate dehydrogenase complex catalyzes the overall conversion of pyruvate to acetyl-CoA and CO(2). It contains multiple copies of three enzymatic components: pyruvate dehydrogenase (E1), dihydrolipoamide acetyltransferase (E2) and lipoamide dehydrogenase (E3).</text>
</comment>
<feature type="compositionally biased region" description="Low complexity" evidence="12">
    <location>
        <begin position="93"/>
        <end position="114"/>
    </location>
</feature>
<dbReference type="EMBL" id="WUPT01000001">
    <property type="protein sequence ID" value="MXQ07624.1"/>
    <property type="molecule type" value="Genomic_DNA"/>
</dbReference>
<evidence type="ECO:0000256" key="2">
    <source>
        <dbReference type="ARBA" id="ARBA00001964"/>
    </source>
</evidence>
<keyword evidence="8 11" id="KW-0786">Thiamine pyrophosphate</keyword>
<dbReference type="InterPro" id="IPR029061">
    <property type="entry name" value="THDP-binding"/>
</dbReference>
<evidence type="ECO:0000256" key="11">
    <source>
        <dbReference type="RuleBase" id="RU364074"/>
    </source>
</evidence>
<dbReference type="NCBIfam" id="NF008854">
    <property type="entry name" value="PRK11892.1"/>
    <property type="match status" value="1"/>
</dbReference>
<evidence type="ECO:0000256" key="9">
    <source>
        <dbReference type="ARBA" id="ARBA00023317"/>
    </source>
</evidence>
<dbReference type="PANTHER" id="PTHR11624:SF96">
    <property type="entry name" value="PYRUVATE DEHYDROGENASE E1 COMPONENT SUBUNIT BETA, MITOCHONDRIAL"/>
    <property type="match status" value="1"/>
</dbReference>
<comment type="function">
    <text evidence="11">The pyruvate dehydrogenase complex catalyzes the overall conversion of pyruvate to acetyl-CoA and CO2.</text>
</comment>
<evidence type="ECO:0000259" key="13">
    <source>
        <dbReference type="PROSITE" id="PS50968"/>
    </source>
</evidence>
<dbReference type="Proteomes" id="UP000480350">
    <property type="component" value="Unassembled WGS sequence"/>
</dbReference>
<comment type="cofactor">
    <cofactor evidence="2 11">
        <name>thiamine diphosphate</name>
        <dbReference type="ChEBI" id="CHEBI:58937"/>
    </cofactor>
</comment>
<dbReference type="InterPro" id="IPR000089">
    <property type="entry name" value="Biotin_lipoyl"/>
</dbReference>
<dbReference type="SUPFAM" id="SSF51230">
    <property type="entry name" value="Single hybrid motif"/>
    <property type="match status" value="1"/>
</dbReference>
<dbReference type="InterPro" id="IPR011053">
    <property type="entry name" value="Single_hybrid_motif"/>
</dbReference>
<dbReference type="NCBIfam" id="NF006667">
    <property type="entry name" value="PRK09212.1"/>
    <property type="match status" value="1"/>
</dbReference>
<accession>A0A7C9IFK0</accession>
<dbReference type="CDD" id="cd06849">
    <property type="entry name" value="lipoyl_domain"/>
    <property type="match status" value="1"/>
</dbReference>
<gene>
    <name evidence="14" type="ORF">GQ651_07175</name>
</gene>
<evidence type="ECO:0000256" key="12">
    <source>
        <dbReference type="SAM" id="MobiDB-lite"/>
    </source>
</evidence>
<evidence type="ECO:0000256" key="8">
    <source>
        <dbReference type="ARBA" id="ARBA00023052"/>
    </source>
</evidence>
<evidence type="ECO:0000256" key="5">
    <source>
        <dbReference type="ARBA" id="ARBA00016138"/>
    </source>
</evidence>
<protein>
    <recommendedName>
        <fullName evidence="5 11">Pyruvate dehydrogenase E1 component subunit beta</fullName>
        <ecNumber evidence="4 11">1.2.4.1</ecNumber>
    </recommendedName>
</protein>
<dbReference type="Gene3D" id="2.40.50.100">
    <property type="match status" value="1"/>
</dbReference>
<keyword evidence="9 11" id="KW-0670">Pyruvate</keyword>
<dbReference type="InterPro" id="IPR003016">
    <property type="entry name" value="2-oxoA_DH_lipoyl-BS"/>
</dbReference>
<dbReference type="EC" id="1.2.4.1" evidence="4 11"/>
<dbReference type="SMART" id="SM00861">
    <property type="entry name" value="Transket_pyr"/>
    <property type="match status" value="1"/>
</dbReference>
<dbReference type="InterPro" id="IPR033248">
    <property type="entry name" value="Transketolase_C"/>
</dbReference>
<evidence type="ECO:0000256" key="3">
    <source>
        <dbReference type="ARBA" id="ARBA00011870"/>
    </source>
</evidence>
<comment type="cofactor">
    <cofactor evidence="1">
        <name>(R)-lipoate</name>
        <dbReference type="ChEBI" id="CHEBI:83088"/>
    </cofactor>
</comment>
<comment type="caution">
    <text evidence="14">The sequence shown here is derived from an EMBL/GenBank/DDBJ whole genome shotgun (WGS) entry which is preliminary data.</text>
</comment>
<dbReference type="FunFam" id="3.40.50.970:FF:000001">
    <property type="entry name" value="Pyruvate dehydrogenase E1 beta subunit"/>
    <property type="match status" value="1"/>
</dbReference>
<dbReference type="FunFam" id="3.40.50.920:FF:000001">
    <property type="entry name" value="Pyruvate dehydrogenase E1 beta subunit"/>
    <property type="match status" value="1"/>
</dbReference>
<name>A0A7C9IFK0_9RHOB</name>
<dbReference type="SUPFAM" id="SSF52518">
    <property type="entry name" value="Thiamin diphosphate-binding fold (THDP-binding)"/>
    <property type="match status" value="1"/>
</dbReference>
<evidence type="ECO:0000256" key="6">
    <source>
        <dbReference type="ARBA" id="ARBA00022823"/>
    </source>
</evidence>
<evidence type="ECO:0000256" key="10">
    <source>
        <dbReference type="ARBA" id="ARBA00025211"/>
    </source>
</evidence>
<sequence>MATEILMPALSPTMEEGTLAKWLVKEGDTVSSGDILAEIETDKATMEFEAVDEGIMGKILVAEGTEGVKVNTPIAVLVEEGESADDVEVSSTPAEAPAAAEEEAPAPAAASAPAQPKESRALEPDYPEGTEMVSTTVREALRDAMAEEMRRDDTVFVMGEEVAEYQGAYKITQGLLDEFGARRVVDTPITEHGFAGIGVGASWGGLRPIVEFMTFNFAMQAIDHIINSAAKTLYMSGGQMGSPIVFRGPNGAAARVAAQHSQDYAAWYASVPGLRVVQPFSAADAKGLLKSAIRDPNPVVFLENEILYGRSFDVPKMDDFTIPFGKARIWRQGEDVTIVSWGIGMTYALEAADELAKEGIAAEVIDLRTLRPLDIATVVESVKKTNRCVTVEEGWPVASMSDHIGSEIMREAFDYLDAPVLKCTGKDVPMPYAANLEKLALTSTKEVIDAVKAVTYR</sequence>
<dbReference type="InterPro" id="IPR005475">
    <property type="entry name" value="Transketolase-like_Pyr-bd"/>
</dbReference>
<evidence type="ECO:0000256" key="4">
    <source>
        <dbReference type="ARBA" id="ARBA00012281"/>
    </source>
</evidence>
<comment type="subunit">
    <text evidence="3">Heterodimer of an alpha and a beta chain.</text>
</comment>
<dbReference type="PROSITE" id="PS00189">
    <property type="entry name" value="LIPOYL"/>
    <property type="match status" value="1"/>
</dbReference>
<keyword evidence="7 11" id="KW-0560">Oxidoreductase</keyword>
<evidence type="ECO:0000313" key="14">
    <source>
        <dbReference type="EMBL" id="MXQ07624.1"/>
    </source>
</evidence>
<dbReference type="GO" id="GO:0006086">
    <property type="term" value="P:pyruvate decarboxylation to acetyl-CoA"/>
    <property type="evidence" value="ECO:0007669"/>
    <property type="project" value="InterPro"/>
</dbReference>
<dbReference type="Gene3D" id="3.40.50.970">
    <property type="match status" value="1"/>
</dbReference>
<dbReference type="CDD" id="cd07036">
    <property type="entry name" value="TPP_PYR_E1-PDHc-beta_like"/>
    <property type="match status" value="1"/>
</dbReference>
<evidence type="ECO:0000256" key="7">
    <source>
        <dbReference type="ARBA" id="ARBA00023002"/>
    </source>
</evidence>
<dbReference type="SUPFAM" id="SSF52922">
    <property type="entry name" value="TK C-terminal domain-like"/>
    <property type="match status" value="1"/>
</dbReference>
<dbReference type="InterPro" id="IPR009014">
    <property type="entry name" value="Transketo_C/PFOR_II"/>
</dbReference>
<proteinExistence type="predicted"/>
<dbReference type="FunFam" id="2.40.50.100:FF:000010">
    <property type="entry name" value="Acetyltransferase component of pyruvate dehydrogenase complex"/>
    <property type="match status" value="1"/>
</dbReference>
<reference evidence="14 15" key="2">
    <citation type="submission" date="2020-03" db="EMBL/GenBank/DDBJ databases">
        <title>Kangsaoukella pontilimi gen. nov., sp. nov., a new member of the family Rhodobacteraceae isolated from a tidal mudflat.</title>
        <authorList>
            <person name="Kim I.S."/>
        </authorList>
    </citation>
    <scope>NUCLEOTIDE SEQUENCE [LARGE SCALE GENOMIC DNA]</scope>
    <source>
        <strain evidence="14 15">GH1-50</strain>
    </source>
</reference>
<reference evidence="14 15" key="1">
    <citation type="submission" date="2019-12" db="EMBL/GenBank/DDBJ databases">
        <authorList>
            <person name="Lee S.D."/>
        </authorList>
    </citation>
    <scope>NUCLEOTIDE SEQUENCE [LARGE SCALE GENOMIC DNA]</scope>
    <source>
        <strain evidence="14 15">GH1-50</strain>
    </source>
</reference>
<dbReference type="Pfam" id="PF00364">
    <property type="entry name" value="Biotin_lipoyl"/>
    <property type="match status" value="1"/>
</dbReference>
<feature type="domain" description="Lipoyl-binding" evidence="13">
    <location>
        <begin position="2"/>
        <end position="78"/>
    </location>
</feature>
<evidence type="ECO:0000256" key="1">
    <source>
        <dbReference type="ARBA" id="ARBA00001938"/>
    </source>
</evidence>